<protein>
    <submittedName>
        <fullName evidence="7">Beta-glucuronosyltransferase GlcAT14A</fullName>
    </submittedName>
</protein>
<comment type="subcellular location">
    <subcellularLocation>
        <location evidence="1">Membrane</location>
        <topology evidence="1">Single-pass type II membrane protein</topology>
    </subcellularLocation>
</comment>
<evidence type="ECO:0000256" key="5">
    <source>
        <dbReference type="ARBA" id="ARBA00023180"/>
    </source>
</evidence>
<dbReference type="GO" id="GO:0015020">
    <property type="term" value="F:glucuronosyltransferase activity"/>
    <property type="evidence" value="ECO:0007669"/>
    <property type="project" value="InterPro"/>
</dbReference>
<reference evidence="7 8" key="1">
    <citation type="journal article" date="2018" name="Mol. Biol. Evol.">
        <title>Analysis of the draft genome of the red seaweed Gracilariopsis chorda provides insights into genome size evolution in Rhodophyta.</title>
        <authorList>
            <person name="Lee J."/>
            <person name="Yang E.C."/>
            <person name="Graf L."/>
            <person name="Yang J.H."/>
            <person name="Qiu H."/>
            <person name="Zel Zion U."/>
            <person name="Chan C.X."/>
            <person name="Stephens T.G."/>
            <person name="Weber A.P.M."/>
            <person name="Boo G.H."/>
            <person name="Boo S.M."/>
            <person name="Kim K.M."/>
            <person name="Shin Y."/>
            <person name="Jung M."/>
            <person name="Lee S.J."/>
            <person name="Yim H.S."/>
            <person name="Lee J.H."/>
            <person name="Bhattacharya D."/>
            <person name="Yoon H.S."/>
        </authorList>
    </citation>
    <scope>NUCLEOTIDE SEQUENCE [LARGE SCALE GENOMIC DNA]</scope>
    <source>
        <strain evidence="7 8">SKKU-2015</strain>
        <tissue evidence="7">Whole body</tissue>
    </source>
</reference>
<gene>
    <name evidence="7" type="ORF">BWQ96_04368</name>
</gene>
<sequence length="394" mass="45195">MCLAHEVDKQASRHRRNVHRRRRTASSPATVFSRILLAIATIVILRWAWFPRSSSSPANIAYFIQVSPETVLHLPRLLRVLHHPKNVYLVHFDIKIPASLISRAQTFLQSNSYKKNVFVLPQEAIAYAGISMLLNTINAISEALRYNWDFFINLSGTDYPLLNPDRIRSFLGRADVLGRRLNFLQAQEADKDKEWFVNKRLGRIYIDTTLHSKASQNDGTLIDLNTSSPYNFSDVTFVKSEGWVILHRSFCEYAVNSASGRRLLLSYATARAADELFFGALLSEGDEFRRTMTWDSFRFIKWGLHGTRWSRPGYLDEIDEEIREELRESGAFFARKFRNCESELKDFIDENMSGMAQRAYGVNDSSVAEFAQKAETRLHRATAVQSVTAGHFQV</sequence>
<dbReference type="EMBL" id="NBIV01000051">
    <property type="protein sequence ID" value="PXF45831.1"/>
    <property type="molecule type" value="Genomic_DNA"/>
</dbReference>
<dbReference type="OrthoDB" id="4351at2759"/>
<dbReference type="InterPro" id="IPR044610">
    <property type="entry name" value="GLCAT14A/B/C"/>
</dbReference>
<evidence type="ECO:0000256" key="4">
    <source>
        <dbReference type="ARBA" id="ARBA00023136"/>
    </source>
</evidence>
<keyword evidence="3 7" id="KW-0808">Transferase</keyword>
<accession>A0A2V3IUP0</accession>
<dbReference type="Proteomes" id="UP000247409">
    <property type="component" value="Unassembled WGS sequence"/>
</dbReference>
<keyword evidence="8" id="KW-1185">Reference proteome</keyword>
<evidence type="ECO:0000256" key="6">
    <source>
        <dbReference type="SAM" id="Phobius"/>
    </source>
</evidence>
<dbReference type="Pfam" id="PF02485">
    <property type="entry name" value="Branch"/>
    <property type="match status" value="1"/>
</dbReference>
<dbReference type="InterPro" id="IPR003406">
    <property type="entry name" value="Glyco_trans_14"/>
</dbReference>
<comment type="caution">
    <text evidence="7">The sequence shown here is derived from an EMBL/GenBank/DDBJ whole genome shotgun (WGS) entry which is preliminary data.</text>
</comment>
<name>A0A2V3IUP0_9FLOR</name>
<evidence type="ECO:0000256" key="2">
    <source>
        <dbReference type="ARBA" id="ARBA00022676"/>
    </source>
</evidence>
<keyword evidence="6" id="KW-1133">Transmembrane helix</keyword>
<feature type="transmembrane region" description="Helical" evidence="6">
    <location>
        <begin position="31"/>
        <end position="49"/>
    </location>
</feature>
<keyword evidence="6" id="KW-0812">Transmembrane</keyword>
<evidence type="ECO:0000313" key="8">
    <source>
        <dbReference type="Proteomes" id="UP000247409"/>
    </source>
</evidence>
<keyword evidence="4 6" id="KW-0472">Membrane</keyword>
<proteinExistence type="predicted"/>
<organism evidence="7 8">
    <name type="scientific">Gracilariopsis chorda</name>
    <dbReference type="NCBI Taxonomy" id="448386"/>
    <lineage>
        <taxon>Eukaryota</taxon>
        <taxon>Rhodophyta</taxon>
        <taxon>Florideophyceae</taxon>
        <taxon>Rhodymeniophycidae</taxon>
        <taxon>Gracilariales</taxon>
        <taxon>Gracilariaceae</taxon>
        <taxon>Gracilariopsis</taxon>
    </lineage>
</organism>
<evidence type="ECO:0000256" key="3">
    <source>
        <dbReference type="ARBA" id="ARBA00022679"/>
    </source>
</evidence>
<dbReference type="GO" id="GO:0016020">
    <property type="term" value="C:membrane"/>
    <property type="evidence" value="ECO:0007669"/>
    <property type="project" value="UniProtKB-SubCell"/>
</dbReference>
<dbReference type="PANTHER" id="PTHR45719">
    <property type="entry name" value="GLYCOSYLTRANSFERASE"/>
    <property type="match status" value="1"/>
</dbReference>
<evidence type="ECO:0000256" key="1">
    <source>
        <dbReference type="ARBA" id="ARBA00004606"/>
    </source>
</evidence>
<dbReference type="AlphaFoldDB" id="A0A2V3IUP0"/>
<keyword evidence="2" id="KW-0328">Glycosyltransferase</keyword>
<evidence type="ECO:0000313" key="7">
    <source>
        <dbReference type="EMBL" id="PXF45831.1"/>
    </source>
</evidence>
<keyword evidence="5" id="KW-0325">Glycoprotein</keyword>
<dbReference type="PANTHER" id="PTHR45719:SF3">
    <property type="entry name" value="BETA-GLUCURONOSYLTRANSFERASE GLCAT14A"/>
    <property type="match status" value="1"/>
</dbReference>